<reference evidence="1" key="1">
    <citation type="submission" date="2021-01" db="EMBL/GenBank/DDBJ databases">
        <authorList>
            <person name="Li R."/>
            <person name="Bekaert M."/>
        </authorList>
    </citation>
    <scope>NUCLEOTIDE SEQUENCE</scope>
    <source>
        <strain evidence="1">Farmed</strain>
    </source>
</reference>
<evidence type="ECO:0000313" key="1">
    <source>
        <dbReference type="EMBL" id="CAE1277610.1"/>
    </source>
</evidence>
<organism evidence="1 2">
    <name type="scientific">Acanthosepion pharaonis</name>
    <name type="common">Pharaoh cuttlefish</name>
    <name type="synonym">Sepia pharaonis</name>
    <dbReference type="NCBI Taxonomy" id="158019"/>
    <lineage>
        <taxon>Eukaryota</taxon>
        <taxon>Metazoa</taxon>
        <taxon>Spiralia</taxon>
        <taxon>Lophotrochozoa</taxon>
        <taxon>Mollusca</taxon>
        <taxon>Cephalopoda</taxon>
        <taxon>Coleoidea</taxon>
        <taxon>Decapodiformes</taxon>
        <taxon>Sepiida</taxon>
        <taxon>Sepiina</taxon>
        <taxon>Sepiidae</taxon>
        <taxon>Acanthosepion</taxon>
    </lineage>
</organism>
<dbReference type="Proteomes" id="UP000597762">
    <property type="component" value="Unassembled WGS sequence"/>
</dbReference>
<dbReference type="InterPro" id="IPR040415">
    <property type="entry name" value="SETD9"/>
</dbReference>
<name>A0A812CS95_ACAPH</name>
<dbReference type="CDD" id="cd10537">
    <property type="entry name" value="SET_SETD9"/>
    <property type="match status" value="1"/>
</dbReference>
<dbReference type="SUPFAM" id="SSF82199">
    <property type="entry name" value="SET domain"/>
    <property type="match status" value="1"/>
</dbReference>
<protein>
    <submittedName>
        <fullName evidence="1">SET domain-containing protein 9</fullName>
    </submittedName>
</protein>
<comment type="caution">
    <text evidence="1">The sequence shown here is derived from an EMBL/GenBank/DDBJ whole genome shotgun (WGS) entry which is preliminary data.</text>
</comment>
<dbReference type="PANTHER" id="PTHR33524">
    <property type="entry name" value="C5ORF35"/>
    <property type="match status" value="1"/>
</dbReference>
<dbReference type="EMBL" id="CAHIKZ030001935">
    <property type="protein sequence ID" value="CAE1277610.1"/>
    <property type="molecule type" value="Genomic_DNA"/>
</dbReference>
<dbReference type="InterPro" id="IPR046341">
    <property type="entry name" value="SET_dom_sf"/>
</dbReference>
<dbReference type="OrthoDB" id="442460at2759"/>
<sequence>MTRHWRQYRHRFVPWLAINWAQRTKRYADSEESDIVIDTKAIHQISQLVGGGTGVLVTKGTVPKHTLIGLYPGTIYLLHEPLFFQSIRNQFIFRCADGTHIDGNDRGISKFIFKSCVHRDRVFPYWTADGTWLSSWPLNPLAIGQYVNNQSPEYPANVTYQEFDIPEEFPLHLRRYLPYVKYGGPVDHFQLSKRSLRAVVLVSLRPIKTGEELFSTYFTVIGQSDRHTHVKETSLK</sequence>
<evidence type="ECO:0000313" key="2">
    <source>
        <dbReference type="Proteomes" id="UP000597762"/>
    </source>
</evidence>
<proteinExistence type="predicted"/>
<gene>
    <name evidence="1" type="ORF">SPHA_40767</name>
</gene>
<dbReference type="PANTHER" id="PTHR33524:SF2">
    <property type="entry name" value="SET DOMAIN-CONTAINING PROTEIN 9"/>
    <property type="match status" value="1"/>
</dbReference>
<dbReference type="AlphaFoldDB" id="A0A812CS95"/>
<accession>A0A812CS95</accession>
<keyword evidence="2" id="KW-1185">Reference proteome</keyword>